<evidence type="ECO:0000313" key="2">
    <source>
        <dbReference type="EMBL" id="MBW7573705.1"/>
    </source>
</evidence>
<keyword evidence="1" id="KW-1133">Transmembrane helix</keyword>
<comment type="caution">
    <text evidence="2">The sequence shown here is derived from an EMBL/GenBank/DDBJ whole genome shotgun (WGS) entry which is preliminary data.</text>
</comment>
<keyword evidence="1" id="KW-0812">Transmembrane</keyword>
<reference evidence="2 3" key="1">
    <citation type="submission" date="2021-03" db="EMBL/GenBank/DDBJ databases">
        <title>Caproiciproducens sp. nov. isolated from feces of cow.</title>
        <authorList>
            <person name="Choi J.-Y."/>
        </authorList>
    </citation>
    <scope>NUCLEOTIDE SEQUENCE [LARGE SCALE GENOMIC DNA]</scope>
    <source>
        <strain evidence="2 3">AGMB10547</strain>
    </source>
</reference>
<dbReference type="Proteomes" id="UP000719942">
    <property type="component" value="Unassembled WGS sequence"/>
</dbReference>
<accession>A0ABS7DQY4</accession>
<keyword evidence="1" id="KW-0472">Membrane</keyword>
<organism evidence="2 3">
    <name type="scientific">Caproiciproducens faecalis</name>
    <dbReference type="NCBI Taxonomy" id="2820301"/>
    <lineage>
        <taxon>Bacteria</taxon>
        <taxon>Bacillati</taxon>
        <taxon>Bacillota</taxon>
        <taxon>Clostridia</taxon>
        <taxon>Eubacteriales</taxon>
        <taxon>Acutalibacteraceae</taxon>
        <taxon>Caproiciproducens</taxon>
    </lineage>
</organism>
<protein>
    <submittedName>
        <fullName evidence="2">Uncharacterized protein</fullName>
    </submittedName>
</protein>
<evidence type="ECO:0000256" key="1">
    <source>
        <dbReference type="SAM" id="Phobius"/>
    </source>
</evidence>
<dbReference type="EMBL" id="JAGFNZ010000005">
    <property type="protein sequence ID" value="MBW7573705.1"/>
    <property type="molecule type" value="Genomic_DNA"/>
</dbReference>
<dbReference type="RefSeq" id="WP_219966100.1">
    <property type="nucleotide sequence ID" value="NZ_JAGFNZ010000005.1"/>
</dbReference>
<evidence type="ECO:0000313" key="3">
    <source>
        <dbReference type="Proteomes" id="UP000719942"/>
    </source>
</evidence>
<keyword evidence="3" id="KW-1185">Reference proteome</keyword>
<gene>
    <name evidence="2" type="ORF">J5W02_12885</name>
</gene>
<sequence>MDIFVEQIIKKKMSKTDILVFIGVLLVNFLIIALLAVYIPMILLPALVGIFALDYYLISSRSLEYEYSVTNSDLTIDKIINRRNRKKVISIDAHDIESLGKYRREDHAKQSYSAKFTASRCESGKDAWCIVARHAQKGNVLVLFSPNEKILAAMKPYLSRQVAVNAFGRN</sequence>
<dbReference type="Pfam" id="PF19601">
    <property type="entry name" value="DUF6106"/>
    <property type="match status" value="1"/>
</dbReference>
<name>A0ABS7DQY4_9FIRM</name>
<proteinExistence type="predicted"/>
<feature type="transmembrane region" description="Helical" evidence="1">
    <location>
        <begin position="18"/>
        <end position="36"/>
    </location>
</feature>
<dbReference type="InterPro" id="IPR046088">
    <property type="entry name" value="DUF6106"/>
</dbReference>